<dbReference type="GO" id="GO:0006355">
    <property type="term" value="P:regulation of DNA-templated transcription"/>
    <property type="evidence" value="ECO:0007669"/>
    <property type="project" value="TreeGrafter"/>
</dbReference>
<dbReference type="InterPro" id="IPR005158">
    <property type="entry name" value="BTAD"/>
</dbReference>
<dbReference type="SMART" id="SM01043">
    <property type="entry name" value="BTAD"/>
    <property type="match status" value="1"/>
</dbReference>
<dbReference type="Proteomes" id="UP000326598">
    <property type="component" value="Chromosome"/>
</dbReference>
<dbReference type="AlphaFoldDB" id="A0A5J6IET2"/>
<dbReference type="SUPFAM" id="SSF52540">
    <property type="entry name" value="P-loop containing nucleoside triphosphate hydrolases"/>
    <property type="match status" value="1"/>
</dbReference>
<accession>A0A5J6IET2</accession>
<keyword evidence="1" id="KW-0902">Two-component regulatory system</keyword>
<dbReference type="PANTHER" id="PTHR35807">
    <property type="entry name" value="TRANSCRIPTIONAL REGULATOR REDD-RELATED"/>
    <property type="match status" value="1"/>
</dbReference>
<keyword evidence="3" id="KW-0804">Transcription</keyword>
<feature type="region of interest" description="Disordered" evidence="4">
    <location>
        <begin position="1"/>
        <end position="26"/>
    </location>
</feature>
<dbReference type="InterPro" id="IPR051677">
    <property type="entry name" value="AfsR-DnrI-RedD_regulator"/>
</dbReference>
<dbReference type="Gene3D" id="1.25.40.10">
    <property type="entry name" value="Tetratricopeptide repeat domain"/>
    <property type="match status" value="2"/>
</dbReference>
<dbReference type="Pfam" id="PF25873">
    <property type="entry name" value="WHD_MalT"/>
    <property type="match status" value="1"/>
</dbReference>
<dbReference type="InterPro" id="IPR036388">
    <property type="entry name" value="WH-like_DNA-bd_sf"/>
</dbReference>
<evidence type="ECO:0000256" key="4">
    <source>
        <dbReference type="SAM" id="MobiDB-lite"/>
    </source>
</evidence>
<evidence type="ECO:0000256" key="1">
    <source>
        <dbReference type="ARBA" id="ARBA00023012"/>
    </source>
</evidence>
<evidence type="ECO:0000313" key="7">
    <source>
        <dbReference type="Proteomes" id="UP000326598"/>
    </source>
</evidence>
<dbReference type="SUPFAM" id="SSF48452">
    <property type="entry name" value="TPR-like"/>
    <property type="match status" value="2"/>
</dbReference>
<feature type="domain" description="Bacterial transcriptional activator" evidence="5">
    <location>
        <begin position="919"/>
        <end position="1051"/>
    </location>
</feature>
<evidence type="ECO:0000313" key="6">
    <source>
        <dbReference type="EMBL" id="QEV29430.1"/>
    </source>
</evidence>
<sequence>MWSVPGMTCTGPSSTRSRTGRRGRRACDRRHDVLGKLPLVEVTMDNPRQTVPHAVGLIQHKMSVPDVPERLVPRPRIATALGTLIERRQVVLVLATAGAGKTTAVSQATARLPHPVAWLSADATDARPGRLLAYLEEVLARHAPAAHQVATRALRAGIQHAESAGLLAESLRGHTLVLVLDDLERLGVSGEVWETLGSFLHYLPRTVRTVLVSRRDIPPAVHRRLDPTSVASLREEDLAFTVEEAAEALRLNDNATTDPAQAVSATGGWVTGVLFEAWRSEEHTVVVGGEADPLHGYMSSRILAELSDADRDFLVTAAVLDEVTAGRARALGLAAPARRMQSLRSVRLPVVWSRDGRTMRFHPRLREFLLEQLGRRDDEELRRIRLAHGRLLAGEGHDEEATEVLLQAGEAAEARNCGARVILRVIERLDLPVAERWLDAFGPVGPEPHELTTARLMLAWARDDYRGGTAIADALLDAGTRDEVARRSERAAALMIYCYAQCGRPGDVEDILRLAGPGAEVAAVRYSLGTMYPSYRVDTPPELTGGPSDAFVLFAKYWFGHLSDLDISLESHWGTSLAAPWQIAALRAQGHTRRALELYERTRDSVSNSLSLHAVLPELLLDAGRPGEAITALEEGRRLALAAGARTWYLGFTEGLVRLRILDRRDPAVSMALLDGLDDDPLIEQAVQLSAKARAWRGWLLLRGGADADALDCLREAVALLRAGGLFLELPVAAVLLAEAEWRAGHEDEADRAADLALEVSGRQGSHHVLLQVLGEFPAVASRRIDAEAETDTPWHAVGRALAAQGANIQVAERMPAVTVSEFGRHALLVDGAEARLRISKSLELLSYLSSRPGHAADRPRVLEALFARDDRSTRAYLRQAVHQLNLALPPRLRLTVEQNRLSLADEVAQGCQSLLMESDLAHANRLTGRARLSAIEVLLARYEGDYLPDRTSQWVEERRRALSRQAADALSSAADLALRLHRYGDAVRLCERATAIDPLREVAWRVRMRAANALGDDDGVLTAFQDCEAALAGIDATPSPSTRRLLKRLQR</sequence>
<dbReference type="InterPro" id="IPR011990">
    <property type="entry name" value="TPR-like_helical_dom_sf"/>
</dbReference>
<dbReference type="GO" id="GO:0003677">
    <property type="term" value="F:DNA binding"/>
    <property type="evidence" value="ECO:0007669"/>
    <property type="project" value="TreeGrafter"/>
</dbReference>
<organism evidence="6 7">
    <name type="scientific">Streptomyces coeruleorubidus</name>
    <dbReference type="NCBI Taxonomy" id="116188"/>
    <lineage>
        <taxon>Bacteria</taxon>
        <taxon>Bacillati</taxon>
        <taxon>Actinomycetota</taxon>
        <taxon>Actinomycetes</taxon>
        <taxon>Kitasatosporales</taxon>
        <taxon>Streptomycetaceae</taxon>
        <taxon>Streptomyces</taxon>
    </lineage>
</organism>
<protein>
    <submittedName>
        <fullName evidence="6">Transcriptional activator domain protein</fullName>
    </submittedName>
</protein>
<dbReference type="InterPro" id="IPR027417">
    <property type="entry name" value="P-loop_NTPase"/>
</dbReference>
<name>A0A5J6IET2_STRC4</name>
<dbReference type="Gene3D" id="3.40.50.300">
    <property type="entry name" value="P-loop containing nucleotide triphosphate hydrolases"/>
    <property type="match status" value="1"/>
</dbReference>
<gene>
    <name evidence="6" type="ORF">CP976_38520</name>
</gene>
<evidence type="ECO:0000256" key="3">
    <source>
        <dbReference type="ARBA" id="ARBA00023163"/>
    </source>
</evidence>
<dbReference type="InterPro" id="IPR059106">
    <property type="entry name" value="WHD_MalT"/>
</dbReference>
<evidence type="ECO:0000256" key="2">
    <source>
        <dbReference type="ARBA" id="ARBA00023015"/>
    </source>
</evidence>
<keyword evidence="2" id="KW-0805">Transcription regulation</keyword>
<dbReference type="PANTHER" id="PTHR35807:SF1">
    <property type="entry name" value="TRANSCRIPTIONAL REGULATOR REDD"/>
    <property type="match status" value="1"/>
</dbReference>
<dbReference type="KEGG" id="scoe:CP976_38520"/>
<dbReference type="EMBL" id="CP023694">
    <property type="protein sequence ID" value="QEV29430.1"/>
    <property type="molecule type" value="Genomic_DNA"/>
</dbReference>
<dbReference type="Gene3D" id="1.10.10.10">
    <property type="entry name" value="Winged helix-like DNA-binding domain superfamily/Winged helix DNA-binding domain"/>
    <property type="match status" value="1"/>
</dbReference>
<proteinExistence type="predicted"/>
<dbReference type="Pfam" id="PF03704">
    <property type="entry name" value="BTAD"/>
    <property type="match status" value="1"/>
</dbReference>
<reference evidence="6 7" key="1">
    <citation type="submission" date="2017-09" db="EMBL/GenBank/DDBJ databases">
        <authorList>
            <person name="Lee N."/>
            <person name="Cho B.-K."/>
        </authorList>
    </citation>
    <scope>NUCLEOTIDE SEQUENCE [LARGE SCALE GENOMIC DNA]</scope>
    <source>
        <strain evidence="6 7">ATCC 13740</strain>
    </source>
</reference>
<evidence type="ECO:0000259" key="5">
    <source>
        <dbReference type="SMART" id="SM01043"/>
    </source>
</evidence>
<dbReference type="GO" id="GO:0000160">
    <property type="term" value="P:phosphorelay signal transduction system"/>
    <property type="evidence" value="ECO:0007669"/>
    <property type="project" value="UniProtKB-KW"/>
</dbReference>